<dbReference type="SUPFAM" id="SSF56524">
    <property type="entry name" value="Oxidoreductase molybdopterin-binding domain"/>
    <property type="match status" value="1"/>
</dbReference>
<evidence type="ECO:0000256" key="1">
    <source>
        <dbReference type="SAM" id="SignalP"/>
    </source>
</evidence>
<dbReference type="AlphaFoldDB" id="A0A515D5U8"/>
<name>A0A515D5U8_SERLI</name>
<evidence type="ECO:0000313" key="3">
    <source>
        <dbReference type="Proteomes" id="UP000317572"/>
    </source>
</evidence>
<feature type="chain" id="PRO_5021696891" evidence="1">
    <location>
        <begin position="25"/>
        <end position="164"/>
    </location>
</feature>
<organism evidence="2 3">
    <name type="scientific">Serratia liquefaciens</name>
    <dbReference type="NCBI Taxonomy" id="614"/>
    <lineage>
        <taxon>Bacteria</taxon>
        <taxon>Pseudomonadati</taxon>
        <taxon>Pseudomonadota</taxon>
        <taxon>Gammaproteobacteria</taxon>
        <taxon>Enterobacterales</taxon>
        <taxon>Yersiniaceae</taxon>
        <taxon>Serratia</taxon>
    </lineage>
</organism>
<dbReference type="Gene3D" id="3.90.420.10">
    <property type="entry name" value="Oxidoreductase, molybdopterin-binding domain"/>
    <property type="match status" value="1"/>
</dbReference>
<keyword evidence="1" id="KW-0732">Signal</keyword>
<evidence type="ECO:0000313" key="2">
    <source>
        <dbReference type="EMBL" id="QDL35767.1"/>
    </source>
</evidence>
<dbReference type="EMBL" id="CP033895">
    <property type="protein sequence ID" value="QDL35767.1"/>
    <property type="molecule type" value="Genomic_DNA"/>
</dbReference>
<sequence length="164" mass="18808">MKINNIFRAGIFSAVFFIFTSATAGEYKIGDLTVKDEKSHRSVTFSKEMLDKLPKSSITTSTPWLSKTTFSGISVKDVLKATGYHGKRLRVHALNDYWVDIPMSDVDNYNILIANKRGEQELRVRDFGPYFIVYPFDDNSSELSKPIYYSRSVWQVDNITVMEK</sequence>
<dbReference type="RefSeq" id="WP_142816611.1">
    <property type="nucleotide sequence ID" value="NZ_CP033895.1"/>
</dbReference>
<gene>
    <name evidence="2" type="ORF">EGO53_28710</name>
</gene>
<accession>A0A515D5U8</accession>
<dbReference type="InterPro" id="IPR036374">
    <property type="entry name" value="OxRdtase_Mopterin-bd_sf"/>
</dbReference>
<reference evidence="2 3" key="1">
    <citation type="submission" date="2018-11" db="EMBL/GenBank/DDBJ databases">
        <title>The first complete genome of Serratia liquefaciens isolated from metalophyte plant revel distinctness adaptive mechanisms in an extreme habitat.</title>
        <authorList>
            <person name="Caneschi W.L."/>
            <person name="Sanchez A.B."/>
            <person name="Felestrino E.B."/>
            <person name="Assis R.A.B."/>
            <person name="Lemes C.G.C."/>
            <person name="Cordeiro I.F."/>
            <person name="Fonseca N.P."/>
            <person name="Villa M."/>
            <person name="Vieira I.T."/>
            <person name="Moraes L.A."/>
            <person name="Kamino L.H.Y."/>
            <person name="do Carmo F."/>
            <person name="Garcia C.M."/>
            <person name="Almeida N.F."/>
            <person name="Silva R.S."/>
            <person name="Ferro J.A."/>
            <person name="Ferro M.I.T."/>
            <person name="Varani A.M."/>
            <person name="Ferreira R.M."/>
            <person name="dos Santos V.L."/>
            <person name="Silva U.C."/>
            <person name="Setubal J.C."/>
            <person name="Moreira L.M."/>
        </authorList>
    </citation>
    <scope>NUCLEOTIDE SEQUENCE [LARGE SCALE GENOMIC DNA]</scope>
    <source>
        <strain evidence="2 3">FG3</strain>
        <plasmid evidence="2 3">p2-125</plasmid>
    </source>
</reference>
<keyword evidence="2" id="KW-0614">Plasmid</keyword>
<proteinExistence type="predicted"/>
<dbReference type="Proteomes" id="UP000317572">
    <property type="component" value="Plasmid p2-125"/>
</dbReference>
<feature type="signal peptide" evidence="1">
    <location>
        <begin position="1"/>
        <end position="24"/>
    </location>
</feature>
<protein>
    <submittedName>
        <fullName evidence="2">Oxidoreductase</fullName>
    </submittedName>
</protein>
<geneLocation type="plasmid" evidence="2 3">
    <name>p2-125</name>
</geneLocation>